<comment type="caution">
    <text evidence="2">The sequence shown here is derived from an EMBL/GenBank/DDBJ whole genome shotgun (WGS) entry which is preliminary data.</text>
</comment>
<dbReference type="CDD" id="cd10440">
    <property type="entry name" value="GIY-YIG_COG3680"/>
    <property type="match status" value="1"/>
</dbReference>
<dbReference type="RefSeq" id="WP_342352900.1">
    <property type="nucleotide sequence ID" value="NZ_RXYK01000006.1"/>
</dbReference>
<protein>
    <recommendedName>
        <fullName evidence="1">GIY-YIG domain-containing protein</fullName>
    </recommendedName>
</protein>
<evidence type="ECO:0000313" key="3">
    <source>
        <dbReference type="Proteomes" id="UP000279908"/>
    </source>
</evidence>
<organism evidence="2 3">
    <name type="scientific">Chlorobium phaeovibrioides</name>
    <dbReference type="NCBI Taxonomy" id="1094"/>
    <lineage>
        <taxon>Bacteria</taxon>
        <taxon>Pseudomonadati</taxon>
        <taxon>Chlorobiota</taxon>
        <taxon>Chlorobiia</taxon>
        <taxon>Chlorobiales</taxon>
        <taxon>Chlorobiaceae</taxon>
        <taxon>Chlorobium/Pelodictyon group</taxon>
        <taxon>Chlorobium</taxon>
    </lineage>
</organism>
<evidence type="ECO:0000259" key="1">
    <source>
        <dbReference type="PROSITE" id="PS50164"/>
    </source>
</evidence>
<name>A0A3S0L0Y6_CHLPH</name>
<dbReference type="EMBL" id="RXYK01000006">
    <property type="protein sequence ID" value="RTY38186.1"/>
    <property type="molecule type" value="Genomic_DNA"/>
</dbReference>
<accession>A0A3S0L0Y6</accession>
<proteinExistence type="predicted"/>
<dbReference type="PROSITE" id="PS50164">
    <property type="entry name" value="GIY_YIG"/>
    <property type="match status" value="1"/>
</dbReference>
<dbReference type="Pfam" id="PF22945">
    <property type="entry name" value="LEM-3_GIY-YIG"/>
    <property type="match status" value="1"/>
</dbReference>
<reference evidence="2 3" key="1">
    <citation type="submission" date="2018-12" db="EMBL/GenBank/DDBJ databases">
        <authorList>
            <person name="Lunina O.N."/>
            <person name="Grouzdev D.S."/>
            <person name="Gorlenko V.M."/>
            <person name="Savvichev A.S."/>
        </authorList>
    </citation>
    <scope>NUCLEOTIDE SEQUENCE [LARGE SCALE GENOMIC DNA]</scope>
    <source>
        <strain evidence="2 3">BrKhr-17</strain>
    </source>
</reference>
<dbReference type="Proteomes" id="UP000279908">
    <property type="component" value="Unassembled WGS sequence"/>
</dbReference>
<dbReference type="InterPro" id="IPR000305">
    <property type="entry name" value="GIY-YIG_endonuc"/>
</dbReference>
<feature type="domain" description="GIY-YIG" evidence="1">
    <location>
        <begin position="105"/>
        <end position="194"/>
    </location>
</feature>
<evidence type="ECO:0000313" key="2">
    <source>
        <dbReference type="EMBL" id="RTY38186.1"/>
    </source>
</evidence>
<gene>
    <name evidence="2" type="ORF">EKD02_05680</name>
</gene>
<sequence>MNEGVVMDFFGEYFRWYNTEHYHSRIGYVTPEQMHQDLAAGIIAERKRVLGEQQKLRKMYSQQIKQPEAGCSLLEIRFATSSKNHAGYNLKKERGMFSQRAIEKLDYYVYFLEDPDTGDVFYVGKGNGNRVFSHLKCAIETDGGTEKLDTIRKIIDTGKKPRHYILRHGLKEDVAFEIEASLIDFVGRKNLLNLQGGHHSNDYGILTVEEISARYDAEKLSTDIPSILININKLYRREMKEDELYDATRKSWVLGNRKEKAQYAIAAYRGLTREVYKIDRWFEVEVKGRTRWGFDGCRAEKQVRENLNYKSVAKIFTKGAAYPIRYLNC</sequence>
<dbReference type="AlphaFoldDB" id="A0A3S0L0Y6"/>